<sequence length="97" mass="11219">MNVSAENSKGKYAAICLWKSELNLLHLPFFLKRKILHLSRSPSWLASEFFWMNAELRQCTHPARIYPYQLGSIEANRVPLANRFFLCSNSGGYLELI</sequence>
<gene>
    <name evidence="1" type="ORF">F511_14349</name>
</gene>
<proteinExistence type="predicted"/>
<accession>A0A2Z7A4H0</accession>
<keyword evidence="2" id="KW-1185">Reference proteome</keyword>
<reference evidence="1 2" key="1">
    <citation type="journal article" date="2015" name="Proc. Natl. Acad. Sci. U.S.A.">
        <title>The resurrection genome of Boea hygrometrica: A blueprint for survival of dehydration.</title>
        <authorList>
            <person name="Xiao L."/>
            <person name="Yang G."/>
            <person name="Zhang L."/>
            <person name="Yang X."/>
            <person name="Zhao S."/>
            <person name="Ji Z."/>
            <person name="Zhou Q."/>
            <person name="Hu M."/>
            <person name="Wang Y."/>
            <person name="Chen M."/>
            <person name="Xu Y."/>
            <person name="Jin H."/>
            <person name="Xiao X."/>
            <person name="Hu G."/>
            <person name="Bao F."/>
            <person name="Hu Y."/>
            <person name="Wan P."/>
            <person name="Li L."/>
            <person name="Deng X."/>
            <person name="Kuang T."/>
            <person name="Xiang C."/>
            <person name="Zhu J.K."/>
            <person name="Oliver M.J."/>
            <person name="He Y."/>
        </authorList>
    </citation>
    <scope>NUCLEOTIDE SEQUENCE [LARGE SCALE GENOMIC DNA]</scope>
    <source>
        <strain evidence="2">cv. XS01</strain>
    </source>
</reference>
<evidence type="ECO:0000313" key="1">
    <source>
        <dbReference type="EMBL" id="KZV15983.1"/>
    </source>
</evidence>
<dbReference type="Proteomes" id="UP000250235">
    <property type="component" value="Unassembled WGS sequence"/>
</dbReference>
<dbReference type="EMBL" id="KV019588">
    <property type="protein sequence ID" value="KZV15983.1"/>
    <property type="molecule type" value="Genomic_DNA"/>
</dbReference>
<dbReference type="AlphaFoldDB" id="A0A2Z7A4H0"/>
<evidence type="ECO:0000313" key="2">
    <source>
        <dbReference type="Proteomes" id="UP000250235"/>
    </source>
</evidence>
<organism evidence="1 2">
    <name type="scientific">Dorcoceras hygrometricum</name>
    <dbReference type="NCBI Taxonomy" id="472368"/>
    <lineage>
        <taxon>Eukaryota</taxon>
        <taxon>Viridiplantae</taxon>
        <taxon>Streptophyta</taxon>
        <taxon>Embryophyta</taxon>
        <taxon>Tracheophyta</taxon>
        <taxon>Spermatophyta</taxon>
        <taxon>Magnoliopsida</taxon>
        <taxon>eudicotyledons</taxon>
        <taxon>Gunneridae</taxon>
        <taxon>Pentapetalae</taxon>
        <taxon>asterids</taxon>
        <taxon>lamiids</taxon>
        <taxon>Lamiales</taxon>
        <taxon>Gesneriaceae</taxon>
        <taxon>Didymocarpoideae</taxon>
        <taxon>Trichosporeae</taxon>
        <taxon>Loxocarpinae</taxon>
        <taxon>Dorcoceras</taxon>
    </lineage>
</organism>
<protein>
    <submittedName>
        <fullName evidence="1">Uncharacterized protein</fullName>
    </submittedName>
</protein>
<name>A0A2Z7A4H0_9LAMI</name>